<evidence type="ECO:0000256" key="1">
    <source>
        <dbReference type="ARBA" id="ARBA00022679"/>
    </source>
</evidence>
<sequence length="236" mass="25891">MKAMILAAGRGERLRPLTDTLPKPLVAVNGKPLIEYHLEKLAAIGIKQVVINHAWLGHLLPETLGNGERWGLSIQYSAEAEALETAGGIKQALSLLGTEPFLLLNGDIFIDELPDITQALLVLNQQQADAYIWFVDNPAHHPQGDFSLVTSTQDIDLETLSLVALEGEPRFTYSGMGVYHPKMFAGLAEGSQPLGPLLRQSIAQEQIYGHCLTQYWCDVGTIARLDALNDRLRSLT</sequence>
<dbReference type="AlphaFoldDB" id="A0A9X2WK87"/>
<keyword evidence="1" id="KW-0808">Transferase</keyword>
<dbReference type="PANTHER" id="PTHR43584:SF8">
    <property type="entry name" value="N-ACETYLMURAMATE ALPHA-1-PHOSPHATE URIDYLYLTRANSFERASE"/>
    <property type="match status" value="1"/>
</dbReference>
<name>A0A9X2WK87_9GAMM</name>
<dbReference type="Pfam" id="PF00483">
    <property type="entry name" value="NTP_transferase"/>
    <property type="match status" value="1"/>
</dbReference>
<reference evidence="4" key="1">
    <citation type="journal article" date="2023" name="Int. J. Syst. Evol. Microbiol.">
        <title>&lt;i&gt;Shewanella septentrionalis&lt;/i&gt; sp. nov. and &lt;i&gt;Shewanella holmiensis&lt;/i&gt; sp. nov., isolated from Baltic Sea water and sediments.</title>
        <authorList>
            <person name="Martin-Rodriguez A.J."/>
            <person name="Thorell K."/>
            <person name="Joffre E."/>
            <person name="Jensie-Markopoulos S."/>
            <person name="Moore E.R.B."/>
            <person name="Sjoling A."/>
        </authorList>
    </citation>
    <scope>NUCLEOTIDE SEQUENCE</scope>
    <source>
        <strain evidence="4">SP1S2-7</strain>
    </source>
</reference>
<gene>
    <name evidence="4" type="ORF">NE535_03815</name>
</gene>
<proteinExistence type="predicted"/>
<accession>A0A9X2WK87</accession>
<dbReference type="Gene3D" id="3.90.550.10">
    <property type="entry name" value="Spore Coat Polysaccharide Biosynthesis Protein SpsA, Chain A"/>
    <property type="match status" value="1"/>
</dbReference>
<keyword evidence="5" id="KW-1185">Reference proteome</keyword>
<evidence type="ECO:0000259" key="3">
    <source>
        <dbReference type="Pfam" id="PF00483"/>
    </source>
</evidence>
<feature type="domain" description="Nucleotidyl transferase" evidence="3">
    <location>
        <begin position="2"/>
        <end position="225"/>
    </location>
</feature>
<dbReference type="InterPro" id="IPR029044">
    <property type="entry name" value="Nucleotide-diphossugar_trans"/>
</dbReference>
<dbReference type="InterPro" id="IPR054790">
    <property type="entry name" value="MurU"/>
</dbReference>
<evidence type="ECO:0000313" key="5">
    <source>
        <dbReference type="Proteomes" id="UP001155546"/>
    </source>
</evidence>
<evidence type="ECO:0000313" key="4">
    <source>
        <dbReference type="EMBL" id="MCT7940927.1"/>
    </source>
</evidence>
<dbReference type="NCBIfam" id="NF045761">
    <property type="entry name" value="NAMPUrTaseMurU"/>
    <property type="match status" value="1"/>
</dbReference>
<protein>
    <submittedName>
        <fullName evidence="4">Nucleotidyltransferase family protein</fullName>
    </submittedName>
</protein>
<organism evidence="4 5">
    <name type="scientific">Shewanella holmiensis</name>
    <dbReference type="NCBI Taxonomy" id="2952222"/>
    <lineage>
        <taxon>Bacteria</taxon>
        <taxon>Pseudomonadati</taxon>
        <taxon>Pseudomonadota</taxon>
        <taxon>Gammaproteobacteria</taxon>
        <taxon>Alteromonadales</taxon>
        <taxon>Shewanellaceae</taxon>
        <taxon>Shewanella</taxon>
    </lineage>
</organism>
<evidence type="ECO:0000256" key="2">
    <source>
        <dbReference type="ARBA" id="ARBA00022695"/>
    </source>
</evidence>
<dbReference type="EMBL" id="JAMTCD010000003">
    <property type="protein sequence ID" value="MCT7940927.1"/>
    <property type="molecule type" value="Genomic_DNA"/>
</dbReference>
<dbReference type="InterPro" id="IPR050065">
    <property type="entry name" value="GlmU-like"/>
</dbReference>
<dbReference type="RefSeq" id="WP_261297360.1">
    <property type="nucleotide sequence ID" value="NZ_JAMTCD010000003.1"/>
</dbReference>
<dbReference type="CDD" id="cd06422">
    <property type="entry name" value="NTP_transferase_like_1"/>
    <property type="match status" value="1"/>
</dbReference>
<keyword evidence="2" id="KW-0548">Nucleotidyltransferase</keyword>
<dbReference type="InterPro" id="IPR005835">
    <property type="entry name" value="NTP_transferase_dom"/>
</dbReference>
<dbReference type="SUPFAM" id="SSF53448">
    <property type="entry name" value="Nucleotide-diphospho-sugar transferases"/>
    <property type="match status" value="1"/>
</dbReference>
<dbReference type="GO" id="GO:0016779">
    <property type="term" value="F:nucleotidyltransferase activity"/>
    <property type="evidence" value="ECO:0007669"/>
    <property type="project" value="UniProtKB-KW"/>
</dbReference>
<dbReference type="Proteomes" id="UP001155546">
    <property type="component" value="Unassembled WGS sequence"/>
</dbReference>
<dbReference type="PANTHER" id="PTHR43584">
    <property type="entry name" value="NUCLEOTIDYL TRANSFERASE"/>
    <property type="match status" value="1"/>
</dbReference>
<comment type="caution">
    <text evidence="4">The sequence shown here is derived from an EMBL/GenBank/DDBJ whole genome shotgun (WGS) entry which is preliminary data.</text>
</comment>